<dbReference type="SMART" id="SM00448">
    <property type="entry name" value="REC"/>
    <property type="match status" value="1"/>
</dbReference>
<sequence>MGGGQERPKVLLVDDQAVNLQALHQVFQADCQVFAATSGVQALQLASAHLPDLVLLDVVMPDLDGYQVCAQLKANPLTAHIPVIFVTGNRDEESEAKGLDAGAVDFISKPINARIVRARARTQILLKRQSDLLRQWVYVDGLTGVANRRRFDELSRIEWDRTQRRRAPLSLALVDVDWFKAYNDHLGHQAGDDCLQALGDALASGARRAGDLLARYGGEEFVLLLPDTPLEGAVALSEQLRATVEARALPHPGSPMGRVTISVGVACRDADAPLPSLEALLQAADTRLYAAKREGRNRVAALALPH</sequence>
<dbReference type="InterPro" id="IPR029787">
    <property type="entry name" value="Nucleotide_cyclase"/>
</dbReference>
<feature type="modified residue" description="4-aspartylphosphate" evidence="3">
    <location>
        <position position="57"/>
    </location>
</feature>
<dbReference type="CDD" id="cd01949">
    <property type="entry name" value="GGDEF"/>
    <property type="match status" value="1"/>
</dbReference>
<reference evidence="6 7" key="1">
    <citation type="submission" date="2019-01" db="EMBL/GenBank/DDBJ databases">
        <authorList>
            <person name="Chen W.-M."/>
        </authorList>
    </citation>
    <scope>NUCLEOTIDE SEQUENCE [LARGE SCALE GENOMIC DNA]</scope>
    <source>
        <strain evidence="6 7">CCP-18</strain>
    </source>
</reference>
<gene>
    <name evidence="6" type="ORF">EOD73_02635</name>
</gene>
<dbReference type="FunFam" id="3.30.70.270:FF:000001">
    <property type="entry name" value="Diguanylate cyclase domain protein"/>
    <property type="match status" value="1"/>
</dbReference>
<dbReference type="EMBL" id="SACM01000001">
    <property type="protein sequence ID" value="RVT88926.1"/>
    <property type="molecule type" value="Genomic_DNA"/>
</dbReference>
<dbReference type="GO" id="GO:0052621">
    <property type="term" value="F:diguanylate cyclase activity"/>
    <property type="evidence" value="ECO:0007669"/>
    <property type="project" value="UniProtKB-EC"/>
</dbReference>
<dbReference type="SUPFAM" id="SSF52172">
    <property type="entry name" value="CheY-like"/>
    <property type="match status" value="1"/>
</dbReference>
<keyword evidence="7" id="KW-1185">Reference proteome</keyword>
<dbReference type="GO" id="GO:1902201">
    <property type="term" value="P:negative regulation of bacterial-type flagellum-dependent cell motility"/>
    <property type="evidence" value="ECO:0007669"/>
    <property type="project" value="TreeGrafter"/>
</dbReference>
<evidence type="ECO:0000256" key="1">
    <source>
        <dbReference type="ARBA" id="ARBA00012528"/>
    </source>
</evidence>
<dbReference type="InterPro" id="IPR001789">
    <property type="entry name" value="Sig_transdc_resp-reg_receiver"/>
</dbReference>
<comment type="catalytic activity">
    <reaction evidence="2">
        <text>2 GTP = 3',3'-c-di-GMP + 2 diphosphate</text>
        <dbReference type="Rhea" id="RHEA:24898"/>
        <dbReference type="ChEBI" id="CHEBI:33019"/>
        <dbReference type="ChEBI" id="CHEBI:37565"/>
        <dbReference type="ChEBI" id="CHEBI:58805"/>
        <dbReference type="EC" id="2.7.7.65"/>
    </reaction>
</comment>
<dbReference type="PROSITE" id="PS50110">
    <property type="entry name" value="RESPONSE_REGULATORY"/>
    <property type="match status" value="1"/>
</dbReference>
<dbReference type="Proteomes" id="UP000288587">
    <property type="component" value="Unassembled WGS sequence"/>
</dbReference>
<name>A0A437LU73_9BURK</name>
<organism evidence="6 7">
    <name type="scientific">Inhella crocodyli</name>
    <dbReference type="NCBI Taxonomy" id="2499851"/>
    <lineage>
        <taxon>Bacteria</taxon>
        <taxon>Pseudomonadati</taxon>
        <taxon>Pseudomonadota</taxon>
        <taxon>Betaproteobacteria</taxon>
        <taxon>Burkholderiales</taxon>
        <taxon>Sphaerotilaceae</taxon>
        <taxon>Inhella</taxon>
    </lineage>
</organism>
<dbReference type="EC" id="2.7.7.65" evidence="1"/>
<dbReference type="GO" id="GO:0000160">
    <property type="term" value="P:phosphorelay signal transduction system"/>
    <property type="evidence" value="ECO:0007669"/>
    <property type="project" value="InterPro"/>
</dbReference>
<feature type="domain" description="Response regulatory" evidence="4">
    <location>
        <begin position="9"/>
        <end position="124"/>
    </location>
</feature>
<dbReference type="GO" id="GO:0005886">
    <property type="term" value="C:plasma membrane"/>
    <property type="evidence" value="ECO:0007669"/>
    <property type="project" value="TreeGrafter"/>
</dbReference>
<dbReference type="OrthoDB" id="9813903at2"/>
<dbReference type="SUPFAM" id="SSF55073">
    <property type="entry name" value="Nucleotide cyclase"/>
    <property type="match status" value="1"/>
</dbReference>
<accession>A0A437LU73</accession>
<dbReference type="Gene3D" id="3.40.50.2300">
    <property type="match status" value="1"/>
</dbReference>
<dbReference type="GO" id="GO:0043709">
    <property type="term" value="P:cell adhesion involved in single-species biofilm formation"/>
    <property type="evidence" value="ECO:0007669"/>
    <property type="project" value="TreeGrafter"/>
</dbReference>
<evidence type="ECO:0000259" key="4">
    <source>
        <dbReference type="PROSITE" id="PS50110"/>
    </source>
</evidence>
<evidence type="ECO:0000259" key="5">
    <source>
        <dbReference type="PROSITE" id="PS50887"/>
    </source>
</evidence>
<keyword evidence="3" id="KW-0597">Phosphoprotein</keyword>
<proteinExistence type="predicted"/>
<evidence type="ECO:0000313" key="7">
    <source>
        <dbReference type="Proteomes" id="UP000288587"/>
    </source>
</evidence>
<dbReference type="InterPro" id="IPR043128">
    <property type="entry name" value="Rev_trsase/Diguanyl_cyclase"/>
</dbReference>
<dbReference type="PANTHER" id="PTHR45138">
    <property type="entry name" value="REGULATORY COMPONENTS OF SENSORY TRANSDUCTION SYSTEM"/>
    <property type="match status" value="1"/>
</dbReference>
<evidence type="ECO:0000256" key="3">
    <source>
        <dbReference type="PROSITE-ProRule" id="PRU00169"/>
    </source>
</evidence>
<dbReference type="NCBIfam" id="TIGR00254">
    <property type="entry name" value="GGDEF"/>
    <property type="match status" value="1"/>
</dbReference>
<protein>
    <recommendedName>
        <fullName evidence="1">diguanylate cyclase</fullName>
        <ecNumber evidence="1">2.7.7.65</ecNumber>
    </recommendedName>
</protein>
<dbReference type="Pfam" id="PF00072">
    <property type="entry name" value="Response_reg"/>
    <property type="match status" value="1"/>
</dbReference>
<dbReference type="Gene3D" id="3.30.70.270">
    <property type="match status" value="1"/>
</dbReference>
<evidence type="ECO:0000313" key="6">
    <source>
        <dbReference type="EMBL" id="RVT88926.1"/>
    </source>
</evidence>
<comment type="caution">
    <text evidence="6">The sequence shown here is derived from an EMBL/GenBank/DDBJ whole genome shotgun (WGS) entry which is preliminary data.</text>
</comment>
<dbReference type="InterPro" id="IPR000160">
    <property type="entry name" value="GGDEF_dom"/>
</dbReference>
<dbReference type="PANTHER" id="PTHR45138:SF9">
    <property type="entry name" value="DIGUANYLATE CYCLASE DGCM-RELATED"/>
    <property type="match status" value="1"/>
</dbReference>
<dbReference type="AlphaFoldDB" id="A0A437LU73"/>
<dbReference type="Pfam" id="PF00990">
    <property type="entry name" value="GGDEF"/>
    <property type="match status" value="1"/>
</dbReference>
<dbReference type="InterPro" id="IPR050469">
    <property type="entry name" value="Diguanylate_Cyclase"/>
</dbReference>
<dbReference type="PROSITE" id="PS50887">
    <property type="entry name" value="GGDEF"/>
    <property type="match status" value="1"/>
</dbReference>
<dbReference type="SMART" id="SM00267">
    <property type="entry name" value="GGDEF"/>
    <property type="match status" value="1"/>
</dbReference>
<evidence type="ECO:0000256" key="2">
    <source>
        <dbReference type="ARBA" id="ARBA00034247"/>
    </source>
</evidence>
<feature type="domain" description="GGDEF" evidence="5">
    <location>
        <begin position="167"/>
        <end position="304"/>
    </location>
</feature>
<dbReference type="InterPro" id="IPR011006">
    <property type="entry name" value="CheY-like_superfamily"/>
</dbReference>